<keyword evidence="1" id="KW-0472">Membrane</keyword>
<evidence type="ECO:0000313" key="2">
    <source>
        <dbReference type="EMBL" id="KAF2846432.1"/>
    </source>
</evidence>
<accession>A0A6A7ATP2</accession>
<organism evidence="2 3">
    <name type="scientific">Plenodomus tracheiphilus IPT5</name>
    <dbReference type="NCBI Taxonomy" id="1408161"/>
    <lineage>
        <taxon>Eukaryota</taxon>
        <taxon>Fungi</taxon>
        <taxon>Dikarya</taxon>
        <taxon>Ascomycota</taxon>
        <taxon>Pezizomycotina</taxon>
        <taxon>Dothideomycetes</taxon>
        <taxon>Pleosporomycetidae</taxon>
        <taxon>Pleosporales</taxon>
        <taxon>Pleosporineae</taxon>
        <taxon>Leptosphaeriaceae</taxon>
        <taxon>Plenodomus</taxon>
    </lineage>
</organism>
<gene>
    <name evidence="2" type="ORF">T440DRAFT_229854</name>
</gene>
<proteinExistence type="predicted"/>
<feature type="transmembrane region" description="Helical" evidence="1">
    <location>
        <begin position="39"/>
        <end position="59"/>
    </location>
</feature>
<dbReference type="Proteomes" id="UP000799423">
    <property type="component" value="Unassembled WGS sequence"/>
</dbReference>
<keyword evidence="1" id="KW-0812">Transmembrane</keyword>
<dbReference type="AlphaFoldDB" id="A0A6A7ATP2"/>
<name>A0A6A7ATP2_9PLEO</name>
<protein>
    <submittedName>
        <fullName evidence="2">Uncharacterized protein</fullName>
    </submittedName>
</protein>
<evidence type="ECO:0000256" key="1">
    <source>
        <dbReference type="SAM" id="Phobius"/>
    </source>
</evidence>
<dbReference type="EMBL" id="MU006335">
    <property type="protein sequence ID" value="KAF2846432.1"/>
    <property type="molecule type" value="Genomic_DNA"/>
</dbReference>
<keyword evidence="3" id="KW-1185">Reference proteome</keyword>
<evidence type="ECO:0000313" key="3">
    <source>
        <dbReference type="Proteomes" id="UP000799423"/>
    </source>
</evidence>
<reference evidence="2" key="1">
    <citation type="submission" date="2020-01" db="EMBL/GenBank/DDBJ databases">
        <authorList>
            <consortium name="DOE Joint Genome Institute"/>
            <person name="Haridas S."/>
            <person name="Albert R."/>
            <person name="Binder M."/>
            <person name="Bloem J."/>
            <person name="Labutti K."/>
            <person name="Salamov A."/>
            <person name="Andreopoulos B."/>
            <person name="Baker S.E."/>
            <person name="Barry K."/>
            <person name="Bills G."/>
            <person name="Bluhm B.H."/>
            <person name="Cannon C."/>
            <person name="Castanera R."/>
            <person name="Culley D.E."/>
            <person name="Daum C."/>
            <person name="Ezra D."/>
            <person name="Gonzalez J.B."/>
            <person name="Henrissat B."/>
            <person name="Kuo A."/>
            <person name="Liang C."/>
            <person name="Lipzen A."/>
            <person name="Lutzoni F."/>
            <person name="Magnuson J."/>
            <person name="Mondo S."/>
            <person name="Nolan M."/>
            <person name="Ohm R."/>
            <person name="Pangilinan J."/>
            <person name="Park H.-J."/>
            <person name="Ramirez L."/>
            <person name="Alfaro M."/>
            <person name="Sun H."/>
            <person name="Tritt A."/>
            <person name="Yoshinaga Y."/>
            <person name="Zwiers L.-H."/>
            <person name="Turgeon B.G."/>
            <person name="Goodwin S.B."/>
            <person name="Spatafora J.W."/>
            <person name="Crous P.W."/>
            <person name="Grigoriev I.V."/>
        </authorList>
    </citation>
    <scope>NUCLEOTIDE SEQUENCE</scope>
    <source>
        <strain evidence="2">IPT5</strain>
    </source>
</reference>
<keyword evidence="1" id="KW-1133">Transmembrane helix</keyword>
<sequence>MILALKAVRCVFAMLLIFKAVSKSPGQRLEISDLSKISLTIFFILEGKFAVFGIAFPKLQDLYYKGKMRTKRHLKDKYPRM</sequence>